<proteinExistence type="predicted"/>
<organism evidence="2">
    <name type="scientific">Arundo donax</name>
    <name type="common">Giant reed</name>
    <name type="synonym">Donax arundinaceus</name>
    <dbReference type="NCBI Taxonomy" id="35708"/>
    <lineage>
        <taxon>Eukaryota</taxon>
        <taxon>Viridiplantae</taxon>
        <taxon>Streptophyta</taxon>
        <taxon>Embryophyta</taxon>
        <taxon>Tracheophyta</taxon>
        <taxon>Spermatophyta</taxon>
        <taxon>Magnoliopsida</taxon>
        <taxon>Liliopsida</taxon>
        <taxon>Poales</taxon>
        <taxon>Poaceae</taxon>
        <taxon>PACMAD clade</taxon>
        <taxon>Arundinoideae</taxon>
        <taxon>Arundineae</taxon>
        <taxon>Arundo</taxon>
    </lineage>
</organism>
<feature type="compositionally biased region" description="Low complexity" evidence="1">
    <location>
        <begin position="10"/>
        <end position="25"/>
    </location>
</feature>
<accession>A0A0A9C0X7</accession>
<name>A0A0A9C0X7_ARUDO</name>
<feature type="region of interest" description="Disordered" evidence="1">
    <location>
        <begin position="1"/>
        <end position="44"/>
    </location>
</feature>
<sequence>MNSSGGLRLAAGNEAATTEGAGNNTQATKQGPWWGQETPTRGGR</sequence>
<dbReference type="EMBL" id="GBRH01230840">
    <property type="protein sequence ID" value="JAD67055.1"/>
    <property type="molecule type" value="Transcribed_RNA"/>
</dbReference>
<reference evidence="2" key="1">
    <citation type="submission" date="2014-09" db="EMBL/GenBank/DDBJ databases">
        <authorList>
            <person name="Magalhaes I.L.F."/>
            <person name="Oliveira U."/>
            <person name="Santos F.R."/>
            <person name="Vidigal T.H.D.A."/>
            <person name="Brescovit A.D."/>
            <person name="Santos A.J."/>
        </authorList>
    </citation>
    <scope>NUCLEOTIDE SEQUENCE</scope>
    <source>
        <tissue evidence="2">Shoot tissue taken approximately 20 cm above the soil surface</tissue>
    </source>
</reference>
<reference evidence="2" key="2">
    <citation type="journal article" date="2015" name="Data Brief">
        <title>Shoot transcriptome of the giant reed, Arundo donax.</title>
        <authorList>
            <person name="Barrero R.A."/>
            <person name="Guerrero F.D."/>
            <person name="Moolhuijzen P."/>
            <person name="Goolsby J.A."/>
            <person name="Tidwell J."/>
            <person name="Bellgard S.E."/>
            <person name="Bellgard M.I."/>
        </authorList>
    </citation>
    <scope>NUCLEOTIDE SEQUENCE</scope>
    <source>
        <tissue evidence="2">Shoot tissue taken approximately 20 cm above the soil surface</tissue>
    </source>
</reference>
<evidence type="ECO:0000313" key="2">
    <source>
        <dbReference type="EMBL" id="JAD67055.1"/>
    </source>
</evidence>
<dbReference type="AlphaFoldDB" id="A0A0A9C0X7"/>
<evidence type="ECO:0000256" key="1">
    <source>
        <dbReference type="SAM" id="MobiDB-lite"/>
    </source>
</evidence>
<protein>
    <submittedName>
        <fullName evidence="2">Uncharacterized protein</fullName>
    </submittedName>
</protein>